<sequence length="397" mass="43402">MNKKILLSLALVAVASAAAIGGTIAFFSDTETSVGNTFTAGAIDLRVDSQCTYNGQESEQCGEWELKDLGTNFDQAIAEVPTVGSDRFYNFSDVKPGDFGENTISLHVRNNEAHACLIVDNLHNDDLGLTEPESEDGDETDGADNGELAQAIKFFAWDDDGDNVWGTGELPLFTNTSGPASDVLNGRTYYLGVLPGGEWNDPAATQYIGVYWCYGDITVDATSHTLSCSGASVNNVTQTDQLTADIKFYVEQTRHNQNFRCPEKKEIVFEEYYNTGKSAANKALDRPYIESEINGDTITFDFVNPTNFFFAFDYRIDGETVNPLTGGGVPGPWAAIVIGEGELNGQVIGNDYHVVTVAPHTTQTRDVTGTEEIWAGLRQGAEQNWYLDWIKFHAVEL</sequence>
<feature type="chain" id="PRO_5009515250" description="Camelysin metallo-endopeptidase" evidence="1">
    <location>
        <begin position="20"/>
        <end position="397"/>
    </location>
</feature>
<organism evidence="2 3">
    <name type="scientific">candidate division WWE3 bacterium RIFOXYD1_FULL_39_9</name>
    <dbReference type="NCBI Taxonomy" id="1802649"/>
    <lineage>
        <taxon>Bacteria</taxon>
        <taxon>Katanobacteria</taxon>
    </lineage>
</organism>
<dbReference type="Pfam" id="PF12389">
    <property type="entry name" value="Peptidase_M73"/>
    <property type="match status" value="1"/>
</dbReference>
<evidence type="ECO:0000313" key="2">
    <source>
        <dbReference type="EMBL" id="OGC78272.1"/>
    </source>
</evidence>
<dbReference type="NCBIfam" id="TIGR04088">
    <property type="entry name" value="cognate_SipW"/>
    <property type="match status" value="1"/>
</dbReference>
<evidence type="ECO:0008006" key="4">
    <source>
        <dbReference type="Google" id="ProtNLM"/>
    </source>
</evidence>
<protein>
    <recommendedName>
        <fullName evidence="4">Camelysin metallo-endopeptidase</fullName>
    </recommendedName>
</protein>
<accession>A0A1F4X9C3</accession>
<keyword evidence="1" id="KW-0732">Signal</keyword>
<gene>
    <name evidence="2" type="ORF">A2619_05670</name>
</gene>
<comment type="caution">
    <text evidence="2">The sequence shown here is derived from an EMBL/GenBank/DDBJ whole genome shotgun (WGS) entry which is preliminary data.</text>
</comment>
<dbReference type="AlphaFoldDB" id="A0A1F4X9C3"/>
<dbReference type="InterPro" id="IPR022121">
    <property type="entry name" value="Peptidase_M73_camelysin"/>
</dbReference>
<proteinExistence type="predicted"/>
<evidence type="ECO:0000313" key="3">
    <source>
        <dbReference type="Proteomes" id="UP000176815"/>
    </source>
</evidence>
<dbReference type="Proteomes" id="UP000176815">
    <property type="component" value="Unassembled WGS sequence"/>
</dbReference>
<feature type="signal peptide" evidence="1">
    <location>
        <begin position="1"/>
        <end position="19"/>
    </location>
</feature>
<dbReference type="EMBL" id="MEWG01000004">
    <property type="protein sequence ID" value="OGC78272.1"/>
    <property type="molecule type" value="Genomic_DNA"/>
</dbReference>
<name>A0A1F4X9C3_UNCKA</name>
<evidence type="ECO:0000256" key="1">
    <source>
        <dbReference type="SAM" id="SignalP"/>
    </source>
</evidence>
<dbReference type="InterPro" id="IPR023833">
    <property type="entry name" value="Signal_pept_SipW-depend-type"/>
</dbReference>
<reference evidence="2 3" key="1">
    <citation type="journal article" date="2016" name="Nat. Commun.">
        <title>Thousands of microbial genomes shed light on interconnected biogeochemical processes in an aquifer system.</title>
        <authorList>
            <person name="Anantharaman K."/>
            <person name="Brown C.T."/>
            <person name="Hug L.A."/>
            <person name="Sharon I."/>
            <person name="Castelle C.J."/>
            <person name="Probst A.J."/>
            <person name="Thomas B.C."/>
            <person name="Singh A."/>
            <person name="Wilkins M.J."/>
            <person name="Karaoz U."/>
            <person name="Brodie E.L."/>
            <person name="Williams K.H."/>
            <person name="Hubbard S.S."/>
            <person name="Banfield J.F."/>
        </authorList>
    </citation>
    <scope>NUCLEOTIDE SEQUENCE [LARGE SCALE GENOMIC DNA]</scope>
</reference>